<evidence type="ECO:0000313" key="2">
    <source>
        <dbReference type="Proteomes" id="UP001144978"/>
    </source>
</evidence>
<organism evidence="1 2">
    <name type="scientific">Trametes sanguinea</name>
    <dbReference type="NCBI Taxonomy" id="158606"/>
    <lineage>
        <taxon>Eukaryota</taxon>
        <taxon>Fungi</taxon>
        <taxon>Dikarya</taxon>
        <taxon>Basidiomycota</taxon>
        <taxon>Agaricomycotina</taxon>
        <taxon>Agaricomycetes</taxon>
        <taxon>Polyporales</taxon>
        <taxon>Polyporaceae</taxon>
        <taxon>Trametes</taxon>
    </lineage>
</organism>
<dbReference type="Proteomes" id="UP001144978">
    <property type="component" value="Unassembled WGS sequence"/>
</dbReference>
<evidence type="ECO:0000313" key="1">
    <source>
        <dbReference type="EMBL" id="KAJ2977076.1"/>
    </source>
</evidence>
<proteinExistence type="predicted"/>
<protein>
    <submittedName>
        <fullName evidence="1">Uncharacterized protein</fullName>
    </submittedName>
</protein>
<gene>
    <name evidence="1" type="ORF">NUW54_g11465</name>
</gene>
<reference evidence="1" key="1">
    <citation type="submission" date="2022-08" db="EMBL/GenBank/DDBJ databases">
        <title>Genome Sequence of Pycnoporus sanguineus.</title>
        <authorList>
            <person name="Buettner E."/>
        </authorList>
    </citation>
    <scope>NUCLEOTIDE SEQUENCE</scope>
    <source>
        <strain evidence="1">CG-C14</strain>
    </source>
</reference>
<name>A0ACC1NEN1_9APHY</name>
<comment type="caution">
    <text evidence="1">The sequence shown here is derived from an EMBL/GenBank/DDBJ whole genome shotgun (WGS) entry which is preliminary data.</text>
</comment>
<accession>A0ACC1NEN1</accession>
<dbReference type="EMBL" id="JANSHE010004487">
    <property type="protein sequence ID" value="KAJ2977076.1"/>
    <property type="molecule type" value="Genomic_DNA"/>
</dbReference>
<sequence length="80" mass="9243">MANDEFDSSPSESESSEFQTQFIPKENDEEELWDVIEILEEKGRKYKGVEEEAESEEEGGGGEEEVYVKLAPRTPSRLWR</sequence>
<keyword evidence="2" id="KW-1185">Reference proteome</keyword>